<keyword evidence="2" id="KW-1185">Reference proteome</keyword>
<comment type="caution">
    <text evidence="1">The sequence shown here is derived from an EMBL/GenBank/DDBJ whole genome shotgun (WGS) entry which is preliminary data.</text>
</comment>
<reference evidence="1 2" key="1">
    <citation type="submission" date="2019-04" db="EMBL/GenBank/DDBJ databases">
        <title>Streptomyces rhizosphaericola sp. nov., an actinobacterium isolated from the wheat rhizosphere.</title>
        <authorList>
            <person name="Vargas Hoyos H.A."/>
            <person name="Santos S.N."/>
            <person name="Genuario D.B."/>
            <person name="Melo I.S."/>
            <person name="Da Silva L.J."/>
            <person name="Da Silva F.S.P."/>
            <person name="Zucchi T.D."/>
        </authorList>
    </citation>
    <scope>NUCLEOTIDE SEQUENCE [LARGE SCALE GENOMIC DNA]</scope>
    <source>
        <strain evidence="1 2">1AS2c</strain>
    </source>
</reference>
<gene>
    <name evidence="1" type="ORF">E5Z02_12170</name>
</gene>
<dbReference type="Proteomes" id="UP000306274">
    <property type="component" value="Unassembled WGS sequence"/>
</dbReference>
<evidence type="ECO:0000313" key="2">
    <source>
        <dbReference type="Proteomes" id="UP000306274"/>
    </source>
</evidence>
<organism evidence="1 2">
    <name type="scientific">Streptomyces rhizosphaericola</name>
    <dbReference type="NCBI Taxonomy" id="2564098"/>
    <lineage>
        <taxon>Bacteria</taxon>
        <taxon>Bacillati</taxon>
        <taxon>Actinomycetota</taxon>
        <taxon>Actinomycetes</taxon>
        <taxon>Kitasatosporales</taxon>
        <taxon>Streptomycetaceae</taxon>
        <taxon>Streptomyces</taxon>
    </lineage>
</organism>
<sequence length="67" mass="6512">MPEFRQPGWTRGLAPLDEGAGGQVFGGASPVAATPAVVATAGAVVVAFAAGVAARHLANGGNVELPM</sequence>
<name>A0ABY2PGR3_9ACTN</name>
<accession>A0ABY2PGR3</accession>
<proteinExistence type="predicted"/>
<evidence type="ECO:0000313" key="1">
    <source>
        <dbReference type="EMBL" id="TGZ10003.1"/>
    </source>
</evidence>
<dbReference type="RefSeq" id="WP_084990724.1">
    <property type="nucleotide sequence ID" value="NZ_JBLLLO010000057.1"/>
</dbReference>
<protein>
    <submittedName>
        <fullName evidence="1">Uncharacterized protein</fullName>
    </submittedName>
</protein>
<dbReference type="EMBL" id="SRZK01000095">
    <property type="protein sequence ID" value="TGZ10003.1"/>
    <property type="molecule type" value="Genomic_DNA"/>
</dbReference>